<feature type="domain" description="3-hydroxyacyl-CoA dehydrogenase C-terminal" evidence="3">
    <location>
        <begin position="187"/>
        <end position="284"/>
    </location>
</feature>
<feature type="domain" description="3-hydroxyacyl-CoA dehydrogenase NAD binding" evidence="4">
    <location>
        <begin position="7"/>
        <end position="179"/>
    </location>
</feature>
<dbReference type="GO" id="GO:0006635">
    <property type="term" value="P:fatty acid beta-oxidation"/>
    <property type="evidence" value="ECO:0007669"/>
    <property type="project" value="TreeGrafter"/>
</dbReference>
<dbReference type="OrthoDB" id="5389341at2"/>
<dbReference type="SUPFAM" id="SSF51735">
    <property type="entry name" value="NAD(P)-binding Rossmann-fold domains"/>
    <property type="match status" value="1"/>
</dbReference>
<organism evidence="5 6">
    <name type="scientific">Marinospirillum alkaliphilum DSM 21637</name>
    <dbReference type="NCBI Taxonomy" id="1122209"/>
    <lineage>
        <taxon>Bacteria</taxon>
        <taxon>Pseudomonadati</taxon>
        <taxon>Pseudomonadota</taxon>
        <taxon>Gammaproteobacteria</taxon>
        <taxon>Oceanospirillales</taxon>
        <taxon>Oceanospirillaceae</taxon>
        <taxon>Marinospirillum</taxon>
    </lineage>
</organism>
<feature type="domain" description="3-hydroxyacyl-CoA dehydrogenase C-terminal" evidence="3">
    <location>
        <begin position="413"/>
        <end position="495"/>
    </location>
</feature>
<evidence type="ECO:0000313" key="6">
    <source>
        <dbReference type="Proteomes" id="UP000182350"/>
    </source>
</evidence>
<dbReference type="Pfam" id="PF00725">
    <property type="entry name" value="3HCDH"/>
    <property type="match status" value="2"/>
</dbReference>
<dbReference type="STRING" id="1122209.SAMN02745752_02177"/>
<reference evidence="5 6" key="1">
    <citation type="submission" date="2016-11" db="EMBL/GenBank/DDBJ databases">
        <authorList>
            <person name="Jaros S."/>
            <person name="Januszkiewicz K."/>
            <person name="Wedrychowicz H."/>
        </authorList>
    </citation>
    <scope>NUCLEOTIDE SEQUENCE [LARGE SCALE GENOMIC DNA]</scope>
    <source>
        <strain evidence="5 6">DSM 21637</strain>
    </source>
</reference>
<dbReference type="PANTHER" id="PTHR48075:SF5">
    <property type="entry name" value="3-HYDROXYBUTYRYL-COA DEHYDROGENASE"/>
    <property type="match status" value="1"/>
</dbReference>
<dbReference type="Gene3D" id="1.10.1040.10">
    <property type="entry name" value="N-(1-d-carboxylethyl)-l-norvaline Dehydrogenase, domain 2"/>
    <property type="match status" value="2"/>
</dbReference>
<dbReference type="NCBIfam" id="NF006124">
    <property type="entry name" value="PRK08268.1"/>
    <property type="match status" value="1"/>
</dbReference>
<dbReference type="InterPro" id="IPR008927">
    <property type="entry name" value="6-PGluconate_DH-like_C_sf"/>
</dbReference>
<dbReference type="InterPro" id="IPR006108">
    <property type="entry name" value="3HC_DH_C"/>
</dbReference>
<keyword evidence="2" id="KW-0520">NAD</keyword>
<gene>
    <name evidence="5" type="ORF">SAMN02745752_02177</name>
</gene>
<evidence type="ECO:0000256" key="2">
    <source>
        <dbReference type="ARBA" id="ARBA00023027"/>
    </source>
</evidence>
<keyword evidence="6" id="KW-1185">Reference proteome</keyword>
<evidence type="ECO:0000259" key="3">
    <source>
        <dbReference type="Pfam" id="PF00725"/>
    </source>
</evidence>
<evidence type="ECO:0000313" key="5">
    <source>
        <dbReference type="EMBL" id="SFX59711.1"/>
    </source>
</evidence>
<dbReference type="Pfam" id="PF02737">
    <property type="entry name" value="3HCDH_N"/>
    <property type="match status" value="1"/>
</dbReference>
<sequence length="505" mass="55020">MKAFSCVAVIGSGVMGRGIALFFAEQGCPVLLHDHDPQALDLAMKTLADEIQQRVDKGQLTAAQRAALLLRIQPSPDFHDMAACDLLVEAIVEQLDAKLPLFAALESLVSPQTIIASNTSSLSINRLARDFKHPERFLGMHFFNPVTRMKVIELVRGAHTHPAVMERLEKIVSAAGYLAAVTDDSPGFIINHAGRAYVPEALRLAAEGVATPAQIDRILRDGLGFRMGPFELMDLIGLDVVHAVSCSVYEQYFHDPRYSPSPLLASRVAAGMLGRKTGQGFYTYLQGRLQLPEEPPLEATPVTHTFWLDHQDQALRTKVAKVLSAAGAVLEATLVPSPQAICLVTPLGEDLSETIIRLGLPSRRTIGLETLAGFDRRRVLMTHPALPHALTSQAVTALSADGVPVEVIQPSAGFVLQRVVACIINLGSELIQRGVTDPDTLDQAVKLGLGYPHGPIEWGNRLGAERVKQILDGLYSFYQEPRYRCSPWLKRRALLGIALKQEQAA</sequence>
<dbReference type="Proteomes" id="UP000182350">
    <property type="component" value="Unassembled WGS sequence"/>
</dbReference>
<dbReference type="PANTHER" id="PTHR48075">
    <property type="entry name" value="3-HYDROXYACYL-COA DEHYDROGENASE FAMILY PROTEIN"/>
    <property type="match status" value="1"/>
</dbReference>
<accession>A0A1K1YCQ1</accession>
<dbReference type="SUPFAM" id="SSF48179">
    <property type="entry name" value="6-phosphogluconate dehydrogenase C-terminal domain-like"/>
    <property type="match status" value="2"/>
</dbReference>
<dbReference type="InterPro" id="IPR006176">
    <property type="entry name" value="3-OHacyl-CoA_DH_NAD-bd"/>
</dbReference>
<dbReference type="FunFam" id="3.40.50.720:FF:000009">
    <property type="entry name" value="Fatty oxidation complex, alpha subunit"/>
    <property type="match status" value="1"/>
</dbReference>
<evidence type="ECO:0000256" key="1">
    <source>
        <dbReference type="ARBA" id="ARBA00023002"/>
    </source>
</evidence>
<keyword evidence="1" id="KW-0560">Oxidoreductase</keyword>
<dbReference type="InterPro" id="IPR036291">
    <property type="entry name" value="NAD(P)-bd_dom_sf"/>
</dbReference>
<dbReference type="GO" id="GO:0070403">
    <property type="term" value="F:NAD+ binding"/>
    <property type="evidence" value="ECO:0007669"/>
    <property type="project" value="InterPro"/>
</dbReference>
<name>A0A1K1YCQ1_9GAMM</name>
<dbReference type="RefSeq" id="WP_072326490.1">
    <property type="nucleotide sequence ID" value="NZ_FPJW01000008.1"/>
</dbReference>
<evidence type="ECO:0000259" key="4">
    <source>
        <dbReference type="Pfam" id="PF02737"/>
    </source>
</evidence>
<proteinExistence type="predicted"/>
<dbReference type="GO" id="GO:0008691">
    <property type="term" value="F:3-hydroxybutyryl-CoA dehydrogenase activity"/>
    <property type="evidence" value="ECO:0007669"/>
    <property type="project" value="TreeGrafter"/>
</dbReference>
<dbReference type="InterPro" id="IPR013328">
    <property type="entry name" value="6PGD_dom2"/>
</dbReference>
<protein>
    <submittedName>
        <fullName evidence="5">3-hydroxybutyryl-CoA dehydrogenase</fullName>
    </submittedName>
</protein>
<dbReference type="AlphaFoldDB" id="A0A1K1YCQ1"/>
<dbReference type="EMBL" id="FPJW01000008">
    <property type="protein sequence ID" value="SFX59711.1"/>
    <property type="molecule type" value="Genomic_DNA"/>
</dbReference>
<dbReference type="Gene3D" id="3.40.50.720">
    <property type="entry name" value="NAD(P)-binding Rossmann-like Domain"/>
    <property type="match status" value="1"/>
</dbReference>